<feature type="region of interest" description="Disordered" evidence="2">
    <location>
        <begin position="345"/>
        <end position="417"/>
    </location>
</feature>
<dbReference type="Pfam" id="PF00615">
    <property type="entry name" value="RGS"/>
    <property type="match status" value="1"/>
</dbReference>
<dbReference type="SUPFAM" id="SSF48097">
    <property type="entry name" value="Regulator of G-protein signaling, RGS"/>
    <property type="match status" value="1"/>
</dbReference>
<protein>
    <submittedName>
        <fullName evidence="4">Regulator of G protein signaling domain-containing protein</fullName>
    </submittedName>
</protein>
<sequence>MSSPGSHSHMMKTTKKGRPFIKDINDLFCTLIISLPMETHRNFFKTYPHSFTTDEACANLSSLKFSQSNRLPDPKDPSRIITTTTTTTFSMSRDMGKGICQHFMDGRLIENAADIGSTTFKDRGVYVTTPKGLHMLERFITKNGIAADHVLKLFADQPITMKVLHIERRTSDDDIIFSPSVTNVIWRRFLGKSPNVCTLSDEDIAAQINSRWYAKSSIVPGTEFEREIGQLLRKNPIPASERKPGGPTEEYTFPALSAIDWLCEFTTVAGPDEAGEILAQFVRYGFLQLHSDKGRPKDSDMIFTARAGCAGGGAGAAMAEAEFRATAKAIYKITKEGLIAAKWDVPGVSPRANPTATPNASKPNLHAADSSSTTKAAAPRTSHSTDETPSVTGIPIVAGRSGVQDRGRSDSPVDHGVKDSHAARLRLVLDEPAMRSLFREFLRENFCEENLSFWLDTQDLKRKFNTSSSASVPGSPQKGTLSHQAMEKHQSELHAMALVIYNTYLAPASPCELNIDHSLRAELILHINQMTLFKETKGSDIAANNTTAASQLQTLVKMYERVQAYIYRLMATDSIPKFCKTPKYTEAMATMFPNGAQMDEASDQQLRAGDEGSPTRAYITISQAANEKAAAAARLKELEAKGNRR</sequence>
<dbReference type="Gene3D" id="1.10.10.10">
    <property type="entry name" value="Winged helix-like DNA-binding domain superfamily/Winged helix DNA-binding domain"/>
    <property type="match status" value="1"/>
</dbReference>
<proteinExistence type="predicted"/>
<evidence type="ECO:0000256" key="2">
    <source>
        <dbReference type="SAM" id="MobiDB-lite"/>
    </source>
</evidence>
<dbReference type="PANTHER" id="PTHR10845">
    <property type="entry name" value="REGULATOR OF G PROTEIN SIGNALING"/>
    <property type="match status" value="1"/>
</dbReference>
<evidence type="ECO:0000313" key="4">
    <source>
        <dbReference type="EMBL" id="KAK1924461.1"/>
    </source>
</evidence>
<dbReference type="PANTHER" id="PTHR10845:SF192">
    <property type="entry name" value="DOUBLE HIT, ISOFORM B"/>
    <property type="match status" value="1"/>
</dbReference>
<dbReference type="InterPro" id="IPR036305">
    <property type="entry name" value="RGS_sf"/>
</dbReference>
<dbReference type="InterPro" id="IPR016137">
    <property type="entry name" value="RGS"/>
</dbReference>
<reference evidence="4" key="1">
    <citation type="submission" date="2023-02" db="EMBL/GenBank/DDBJ databases">
        <title>Identification and recombinant expression of a fungal hydrolase from Papiliotrema laurentii that hydrolyzes apple cutin and clears colloidal polyester polyurethane.</title>
        <authorList>
            <consortium name="DOE Joint Genome Institute"/>
            <person name="Roman V.A."/>
            <person name="Bojanowski C."/>
            <person name="Crable B.R."/>
            <person name="Wagner D.N."/>
            <person name="Hung C.S."/>
            <person name="Nadeau L.J."/>
            <person name="Schratz L."/>
            <person name="Haridas S."/>
            <person name="Pangilinan J."/>
            <person name="Lipzen A."/>
            <person name="Na H."/>
            <person name="Yan M."/>
            <person name="Ng V."/>
            <person name="Grigoriev I.V."/>
            <person name="Spatafora J.W."/>
            <person name="Barlow D."/>
            <person name="Biffinger J."/>
            <person name="Kelley-Loughnane N."/>
            <person name="Varaljay V.A."/>
            <person name="Crookes-Goodson W.J."/>
        </authorList>
    </citation>
    <scope>NUCLEOTIDE SEQUENCE</scope>
    <source>
        <strain evidence="4">5307AH</strain>
    </source>
</reference>
<dbReference type="AlphaFoldDB" id="A0AAD9FQS0"/>
<dbReference type="GO" id="GO:0009968">
    <property type="term" value="P:negative regulation of signal transduction"/>
    <property type="evidence" value="ECO:0007669"/>
    <property type="project" value="UniProtKB-KW"/>
</dbReference>
<dbReference type="InterPro" id="IPR058855">
    <property type="entry name" value="RGS1/SST2-like_Fungal-DR"/>
</dbReference>
<comment type="caution">
    <text evidence="4">The sequence shown here is derived from an EMBL/GenBank/DDBJ whole genome shotgun (WGS) entry which is preliminary data.</text>
</comment>
<dbReference type="InterPro" id="IPR000591">
    <property type="entry name" value="DEP_dom"/>
</dbReference>
<organism evidence="4 5">
    <name type="scientific">Papiliotrema laurentii</name>
    <name type="common">Cryptococcus laurentii</name>
    <dbReference type="NCBI Taxonomy" id="5418"/>
    <lineage>
        <taxon>Eukaryota</taxon>
        <taxon>Fungi</taxon>
        <taxon>Dikarya</taxon>
        <taxon>Basidiomycota</taxon>
        <taxon>Agaricomycotina</taxon>
        <taxon>Tremellomycetes</taxon>
        <taxon>Tremellales</taxon>
        <taxon>Rhynchogastremaceae</taxon>
        <taxon>Papiliotrema</taxon>
    </lineage>
</organism>
<dbReference type="GO" id="GO:0035556">
    <property type="term" value="P:intracellular signal transduction"/>
    <property type="evidence" value="ECO:0007669"/>
    <property type="project" value="InterPro"/>
</dbReference>
<feature type="domain" description="RGS" evidence="3">
    <location>
        <begin position="424"/>
        <end position="588"/>
    </location>
</feature>
<dbReference type="InterPro" id="IPR036390">
    <property type="entry name" value="WH_DNA-bd_sf"/>
</dbReference>
<dbReference type="InterPro" id="IPR036388">
    <property type="entry name" value="WH-like_DNA-bd_sf"/>
</dbReference>
<dbReference type="SUPFAM" id="SSF46785">
    <property type="entry name" value="Winged helix' DNA-binding domain"/>
    <property type="match status" value="2"/>
</dbReference>
<dbReference type="PROSITE" id="PS50132">
    <property type="entry name" value="RGS"/>
    <property type="match status" value="1"/>
</dbReference>
<keyword evidence="1" id="KW-0734">Signal transduction inhibitor</keyword>
<dbReference type="Pfam" id="PF25889">
    <property type="entry name" value="WHD_Fungal_DR"/>
    <property type="match status" value="1"/>
</dbReference>
<dbReference type="Proteomes" id="UP001182556">
    <property type="component" value="Unassembled WGS sequence"/>
</dbReference>
<evidence type="ECO:0000256" key="1">
    <source>
        <dbReference type="ARBA" id="ARBA00022700"/>
    </source>
</evidence>
<gene>
    <name evidence="4" type="ORF">DB88DRAFT_288162</name>
</gene>
<evidence type="ECO:0000259" key="3">
    <source>
        <dbReference type="PROSITE" id="PS50132"/>
    </source>
</evidence>
<accession>A0AAD9FQS0</accession>
<dbReference type="SMART" id="SM00049">
    <property type="entry name" value="DEP"/>
    <property type="match status" value="2"/>
</dbReference>
<dbReference type="CDD" id="cd08708">
    <property type="entry name" value="RGS_FLBA"/>
    <property type="match status" value="1"/>
</dbReference>
<dbReference type="Gene3D" id="1.10.167.10">
    <property type="entry name" value="Regulator of G-protein Signalling 4, domain 2"/>
    <property type="match status" value="1"/>
</dbReference>
<feature type="compositionally biased region" description="Polar residues" evidence="2">
    <location>
        <begin position="352"/>
        <end position="362"/>
    </location>
</feature>
<feature type="compositionally biased region" description="Low complexity" evidence="2">
    <location>
        <begin position="367"/>
        <end position="378"/>
    </location>
</feature>
<dbReference type="EMBL" id="JAODAN010000005">
    <property type="protein sequence ID" value="KAK1924461.1"/>
    <property type="molecule type" value="Genomic_DNA"/>
</dbReference>
<evidence type="ECO:0000313" key="5">
    <source>
        <dbReference type="Proteomes" id="UP001182556"/>
    </source>
</evidence>
<dbReference type="InterPro" id="IPR044926">
    <property type="entry name" value="RGS_subdomain_2"/>
</dbReference>
<feature type="compositionally biased region" description="Basic and acidic residues" evidence="2">
    <location>
        <begin position="403"/>
        <end position="417"/>
    </location>
</feature>
<keyword evidence="5" id="KW-1185">Reference proteome</keyword>
<name>A0AAD9FQS0_PAPLA</name>
<dbReference type="SMART" id="SM00315">
    <property type="entry name" value="RGS"/>
    <property type="match status" value="1"/>
</dbReference>